<dbReference type="PANTHER" id="PTHR23417:SF14">
    <property type="entry name" value="PENTACOTRIPEPTIDE-REPEAT REGION OF PRORP DOMAIN-CONTAINING PROTEIN"/>
    <property type="match status" value="1"/>
</dbReference>
<evidence type="ECO:0000256" key="7">
    <source>
        <dbReference type="HAMAP-Rule" id="MF_01057"/>
    </source>
</evidence>
<dbReference type="Proteomes" id="UP000569951">
    <property type="component" value="Unassembled WGS sequence"/>
</dbReference>
<evidence type="ECO:0000256" key="3">
    <source>
        <dbReference type="ARBA" id="ARBA00022603"/>
    </source>
</evidence>
<keyword evidence="5 7" id="KW-0949">S-adenosyl-L-methionine</keyword>
<name>A0A841HY64_9DEIO</name>
<organism evidence="8 9">
    <name type="scientific">Deinobacterium chartae</name>
    <dbReference type="NCBI Taxonomy" id="521158"/>
    <lineage>
        <taxon>Bacteria</taxon>
        <taxon>Thermotogati</taxon>
        <taxon>Deinococcota</taxon>
        <taxon>Deinococci</taxon>
        <taxon>Deinococcales</taxon>
        <taxon>Deinococcaceae</taxon>
        <taxon>Deinobacterium</taxon>
    </lineage>
</organism>
<dbReference type="GO" id="GO:0008176">
    <property type="term" value="F:tRNA (guanine(46)-N7)-methyltransferase activity"/>
    <property type="evidence" value="ECO:0007669"/>
    <property type="project" value="UniProtKB-UniRule"/>
</dbReference>
<accession>A0A841HY64</accession>
<feature type="binding site" evidence="7">
    <location>
        <position position="107"/>
    </location>
    <ligand>
        <name>substrate</name>
    </ligand>
</feature>
<protein>
    <recommendedName>
        <fullName evidence="7">tRNA (guanine-N(7)-)-methyltransferase</fullName>
        <ecNumber evidence="7">2.1.1.33</ecNumber>
    </recommendedName>
    <alternativeName>
        <fullName evidence="7">tRNA (guanine(46)-N(7))-methyltransferase</fullName>
    </alternativeName>
    <alternativeName>
        <fullName evidence="7">tRNA(m7G46)-methyltransferase</fullName>
    </alternativeName>
</protein>
<keyword evidence="6 7" id="KW-0819">tRNA processing</keyword>
<dbReference type="GO" id="GO:0043527">
    <property type="term" value="C:tRNA methyltransferase complex"/>
    <property type="evidence" value="ECO:0007669"/>
    <property type="project" value="TreeGrafter"/>
</dbReference>
<comment type="pathway">
    <text evidence="7">tRNA modification; N(7)-methylguanine-tRNA biosynthesis.</text>
</comment>
<comment type="caution">
    <text evidence="7">Lacks conserved residue(s) required for the propagation of feature annotation.</text>
</comment>
<reference evidence="8 9" key="1">
    <citation type="submission" date="2020-08" db="EMBL/GenBank/DDBJ databases">
        <title>Genomic Encyclopedia of Type Strains, Phase IV (KMG-IV): sequencing the most valuable type-strain genomes for metagenomic binning, comparative biology and taxonomic classification.</title>
        <authorList>
            <person name="Goeker M."/>
        </authorList>
    </citation>
    <scope>NUCLEOTIDE SEQUENCE [LARGE SCALE GENOMIC DNA]</scope>
    <source>
        <strain evidence="8 9">DSM 21458</strain>
    </source>
</reference>
<dbReference type="RefSeq" id="WP_183986628.1">
    <property type="nucleotide sequence ID" value="NZ_JACHHG010000005.1"/>
</dbReference>
<evidence type="ECO:0000256" key="2">
    <source>
        <dbReference type="ARBA" id="ARBA00003015"/>
    </source>
</evidence>
<comment type="catalytic activity">
    <reaction evidence="1 7">
        <text>guanosine(46) in tRNA + S-adenosyl-L-methionine = N(7)-methylguanosine(46) in tRNA + S-adenosyl-L-homocysteine</text>
        <dbReference type="Rhea" id="RHEA:42708"/>
        <dbReference type="Rhea" id="RHEA-COMP:10188"/>
        <dbReference type="Rhea" id="RHEA-COMP:10189"/>
        <dbReference type="ChEBI" id="CHEBI:57856"/>
        <dbReference type="ChEBI" id="CHEBI:59789"/>
        <dbReference type="ChEBI" id="CHEBI:74269"/>
        <dbReference type="ChEBI" id="CHEBI:74480"/>
        <dbReference type="EC" id="2.1.1.33"/>
    </reaction>
</comment>
<dbReference type="InterPro" id="IPR029063">
    <property type="entry name" value="SAM-dependent_MTases_sf"/>
</dbReference>
<keyword evidence="4 7" id="KW-0808">Transferase</keyword>
<keyword evidence="9" id="KW-1185">Reference proteome</keyword>
<keyword evidence="3 7" id="KW-0489">Methyltransferase</keyword>
<comment type="similarity">
    <text evidence="7">Belongs to the class I-like SAM-binding methyltransferase superfamily. TrmB family.</text>
</comment>
<feature type="binding site" evidence="7">
    <location>
        <position position="103"/>
    </location>
    <ligand>
        <name>S-adenosyl-L-methionine</name>
        <dbReference type="ChEBI" id="CHEBI:59789"/>
    </ligand>
</feature>
<evidence type="ECO:0000313" key="9">
    <source>
        <dbReference type="Proteomes" id="UP000569951"/>
    </source>
</evidence>
<feature type="binding site" evidence="7">
    <location>
        <position position="54"/>
    </location>
    <ligand>
        <name>S-adenosyl-L-methionine</name>
        <dbReference type="ChEBI" id="CHEBI:59789"/>
    </ligand>
</feature>
<dbReference type="InterPro" id="IPR055361">
    <property type="entry name" value="tRNA_methyltr_TrmB_bact"/>
</dbReference>
<evidence type="ECO:0000256" key="4">
    <source>
        <dbReference type="ARBA" id="ARBA00022679"/>
    </source>
</evidence>
<feature type="binding site" evidence="7">
    <location>
        <position position="29"/>
    </location>
    <ligand>
        <name>S-adenosyl-L-methionine</name>
        <dbReference type="ChEBI" id="CHEBI:59789"/>
    </ligand>
</feature>
<evidence type="ECO:0000256" key="5">
    <source>
        <dbReference type="ARBA" id="ARBA00022691"/>
    </source>
</evidence>
<dbReference type="EC" id="2.1.1.33" evidence="7"/>
<dbReference type="EMBL" id="JACHHG010000005">
    <property type="protein sequence ID" value="MBB6098337.1"/>
    <property type="molecule type" value="Genomic_DNA"/>
</dbReference>
<evidence type="ECO:0000256" key="6">
    <source>
        <dbReference type="ARBA" id="ARBA00022694"/>
    </source>
</evidence>
<feature type="binding site" evidence="7">
    <location>
        <position position="139"/>
    </location>
    <ligand>
        <name>substrate</name>
    </ligand>
</feature>
<dbReference type="Pfam" id="PF02390">
    <property type="entry name" value="Methyltransf_4"/>
    <property type="match status" value="1"/>
</dbReference>
<sequence>MIVRFSELHFPQDPATLYPHNPAGEWHLEIGFGDGRFWAAHHTLEPQANYLGVEISGVSLLKAERRARTSAPQAVLTKADALSLLRAVPPEGSLSRIYINFPDPWPKAGHLEHRLMRRVFFETAAGRLRAGGEIWITTDHEEYFEFALEEARATGRYAITETEPPQAALQTKYALKWRDLGLGARHARLRLELPGTVLHPDFRSLSQIPEDHMPHSVVQLPPAFEISSFEKRVARSASATVVLLEAFRSASRPAWTFLAHVEEEGLTQEVLINATEREQDVLVRLDRFGGPIVTPGVKRAVAAVTDYLEERGSRVLMRAY</sequence>
<comment type="function">
    <text evidence="2 7">Catalyzes the formation of N(7)-methylguanine at position 46 (m7G46) in tRNA.</text>
</comment>
<gene>
    <name evidence="7" type="primary">trmB</name>
    <name evidence="8" type="ORF">HNR42_001762</name>
</gene>
<dbReference type="PANTHER" id="PTHR23417">
    <property type="entry name" value="3-DEOXY-D-MANNO-OCTULOSONIC-ACID TRANSFERASE/TRNA GUANINE-N 7 - -METHYLTRANSFERASE"/>
    <property type="match status" value="1"/>
</dbReference>
<dbReference type="AlphaFoldDB" id="A0A841HY64"/>
<evidence type="ECO:0000313" key="8">
    <source>
        <dbReference type="EMBL" id="MBB6098337.1"/>
    </source>
</evidence>
<dbReference type="InterPro" id="IPR003358">
    <property type="entry name" value="tRNA_(Gua-N-7)_MeTrfase_Trmb"/>
</dbReference>
<dbReference type="PROSITE" id="PS51625">
    <property type="entry name" value="SAM_MT_TRMB"/>
    <property type="match status" value="1"/>
</dbReference>
<proteinExistence type="inferred from homology"/>
<dbReference type="UniPathway" id="UPA00989"/>
<dbReference type="HAMAP" id="MF_01057">
    <property type="entry name" value="tRNA_methyltr_TrmB"/>
    <property type="match status" value="1"/>
</dbReference>
<evidence type="ECO:0000256" key="1">
    <source>
        <dbReference type="ARBA" id="ARBA00000142"/>
    </source>
</evidence>
<comment type="caution">
    <text evidence="8">The sequence shown here is derived from an EMBL/GenBank/DDBJ whole genome shotgun (WGS) entry which is preliminary data.</text>
</comment>
<feature type="binding site" evidence="7">
    <location>
        <position position="80"/>
    </location>
    <ligand>
        <name>S-adenosyl-L-methionine</name>
        <dbReference type="ChEBI" id="CHEBI:59789"/>
    </ligand>
</feature>
<dbReference type="SUPFAM" id="SSF53335">
    <property type="entry name" value="S-adenosyl-L-methionine-dependent methyltransferases"/>
    <property type="match status" value="1"/>
</dbReference>
<dbReference type="Gene3D" id="3.40.50.150">
    <property type="entry name" value="Vaccinia Virus protein VP39"/>
    <property type="match status" value="1"/>
</dbReference>